<dbReference type="KEGG" id="hbs:IPV69_26255"/>
<dbReference type="Gene3D" id="3.30.750.24">
    <property type="entry name" value="STAS domain"/>
    <property type="match status" value="1"/>
</dbReference>
<dbReference type="CDD" id="cd07043">
    <property type="entry name" value="STAS_anti-anti-sigma_factors"/>
    <property type="match status" value="1"/>
</dbReference>
<evidence type="ECO:0000313" key="2">
    <source>
        <dbReference type="EMBL" id="QOV89649.1"/>
    </source>
</evidence>
<dbReference type="PROSITE" id="PS50801">
    <property type="entry name" value="STAS"/>
    <property type="match status" value="1"/>
</dbReference>
<dbReference type="Pfam" id="PF01740">
    <property type="entry name" value="STAS"/>
    <property type="match status" value="1"/>
</dbReference>
<organism evidence="2 3">
    <name type="scientific">Humisphaera borealis</name>
    <dbReference type="NCBI Taxonomy" id="2807512"/>
    <lineage>
        <taxon>Bacteria</taxon>
        <taxon>Pseudomonadati</taxon>
        <taxon>Planctomycetota</taxon>
        <taxon>Phycisphaerae</taxon>
        <taxon>Tepidisphaerales</taxon>
        <taxon>Tepidisphaeraceae</taxon>
        <taxon>Humisphaera</taxon>
    </lineage>
</organism>
<dbReference type="EMBL" id="CP063458">
    <property type="protein sequence ID" value="QOV89649.1"/>
    <property type="molecule type" value="Genomic_DNA"/>
</dbReference>
<gene>
    <name evidence="2" type="ORF">IPV69_26255</name>
</gene>
<keyword evidence="3" id="KW-1185">Reference proteome</keyword>
<dbReference type="SUPFAM" id="SSF52091">
    <property type="entry name" value="SpoIIaa-like"/>
    <property type="match status" value="1"/>
</dbReference>
<dbReference type="InterPro" id="IPR036513">
    <property type="entry name" value="STAS_dom_sf"/>
</dbReference>
<evidence type="ECO:0000313" key="3">
    <source>
        <dbReference type="Proteomes" id="UP000593765"/>
    </source>
</evidence>
<name>A0A7M2WW88_9BACT</name>
<dbReference type="AlphaFoldDB" id="A0A7M2WW88"/>
<dbReference type="GO" id="GO:0043856">
    <property type="term" value="F:anti-sigma factor antagonist activity"/>
    <property type="evidence" value="ECO:0007669"/>
    <property type="project" value="TreeGrafter"/>
</dbReference>
<sequence>MPVENWSETVVVVRLGDDPQFSEDLDALLTQLETNDVDVVLDFAGVHYINSSNIAKLLQVRKACVTKEQRLVLCSVNTQIWGAFLVTGLDKVFKFADNVTMGLTLVQIG</sequence>
<dbReference type="PANTHER" id="PTHR33495:SF2">
    <property type="entry name" value="ANTI-SIGMA FACTOR ANTAGONIST TM_1081-RELATED"/>
    <property type="match status" value="1"/>
</dbReference>
<feature type="domain" description="STAS" evidence="1">
    <location>
        <begin position="21"/>
        <end position="106"/>
    </location>
</feature>
<evidence type="ECO:0000259" key="1">
    <source>
        <dbReference type="PROSITE" id="PS50801"/>
    </source>
</evidence>
<dbReference type="InterPro" id="IPR002645">
    <property type="entry name" value="STAS_dom"/>
</dbReference>
<dbReference type="RefSeq" id="WP_206292701.1">
    <property type="nucleotide sequence ID" value="NZ_CP063458.1"/>
</dbReference>
<dbReference type="PANTHER" id="PTHR33495">
    <property type="entry name" value="ANTI-SIGMA FACTOR ANTAGONIST TM_1081-RELATED-RELATED"/>
    <property type="match status" value="1"/>
</dbReference>
<proteinExistence type="predicted"/>
<dbReference type="Proteomes" id="UP000593765">
    <property type="component" value="Chromosome"/>
</dbReference>
<reference evidence="2 3" key="1">
    <citation type="submission" date="2020-10" db="EMBL/GenBank/DDBJ databases">
        <title>Wide distribution of Phycisphaera-like planctomycetes from WD2101 soil group in peatlands and genome analysis of the first cultivated representative.</title>
        <authorList>
            <person name="Dedysh S.N."/>
            <person name="Beletsky A.V."/>
            <person name="Ivanova A."/>
            <person name="Kulichevskaya I.S."/>
            <person name="Suzina N.E."/>
            <person name="Philippov D.A."/>
            <person name="Rakitin A.L."/>
            <person name="Mardanov A.V."/>
            <person name="Ravin N.V."/>
        </authorList>
    </citation>
    <scope>NUCLEOTIDE SEQUENCE [LARGE SCALE GENOMIC DNA]</scope>
    <source>
        <strain evidence="2 3">M1803</strain>
    </source>
</reference>
<accession>A0A7M2WW88</accession>
<protein>
    <submittedName>
        <fullName evidence="2">STAS domain-containing protein</fullName>
    </submittedName>
</protein>